<evidence type="ECO:0000313" key="2">
    <source>
        <dbReference type="Proteomes" id="UP000250369"/>
    </source>
</evidence>
<sequence length="60" mass="6889">METKVRWRYFKDGLRDIFMRHREAITAAFGGRVAAANNTSAFRKVEMKCNGRDGNIVMPP</sequence>
<proteinExistence type="predicted"/>
<keyword evidence="2" id="KW-1185">Reference proteome</keyword>
<dbReference type="RefSeq" id="WP_113031867.1">
    <property type="nucleotide sequence ID" value="NZ_QMFB01000008.1"/>
</dbReference>
<name>A0A329MLF5_9BACL</name>
<evidence type="ECO:0000313" key="1">
    <source>
        <dbReference type="EMBL" id="RAV20470.1"/>
    </source>
</evidence>
<reference evidence="1 2" key="1">
    <citation type="journal article" date="2009" name="Int. J. Syst. Evol. Microbiol.">
        <title>Paenibacillus contaminans sp. nov., isolated from a contaminated laboratory plate.</title>
        <authorList>
            <person name="Chou J.H."/>
            <person name="Lee J.H."/>
            <person name="Lin M.C."/>
            <person name="Chang P.S."/>
            <person name="Arun A.B."/>
            <person name="Young C.C."/>
            <person name="Chen W.M."/>
        </authorList>
    </citation>
    <scope>NUCLEOTIDE SEQUENCE [LARGE SCALE GENOMIC DNA]</scope>
    <source>
        <strain evidence="1 2">CKOBP-6</strain>
    </source>
</reference>
<dbReference type="EMBL" id="QMFB01000008">
    <property type="protein sequence ID" value="RAV20470.1"/>
    <property type="molecule type" value="Genomic_DNA"/>
</dbReference>
<gene>
    <name evidence="1" type="ORF">DQG23_16045</name>
</gene>
<dbReference type="AlphaFoldDB" id="A0A329MLF5"/>
<comment type="caution">
    <text evidence="1">The sequence shown here is derived from an EMBL/GenBank/DDBJ whole genome shotgun (WGS) entry which is preliminary data.</text>
</comment>
<protein>
    <submittedName>
        <fullName evidence="1">Uncharacterized protein</fullName>
    </submittedName>
</protein>
<organism evidence="1 2">
    <name type="scientific">Paenibacillus contaminans</name>
    <dbReference type="NCBI Taxonomy" id="450362"/>
    <lineage>
        <taxon>Bacteria</taxon>
        <taxon>Bacillati</taxon>
        <taxon>Bacillota</taxon>
        <taxon>Bacilli</taxon>
        <taxon>Bacillales</taxon>
        <taxon>Paenibacillaceae</taxon>
        <taxon>Paenibacillus</taxon>
    </lineage>
</organism>
<accession>A0A329MLF5</accession>
<dbReference type="Proteomes" id="UP000250369">
    <property type="component" value="Unassembled WGS sequence"/>
</dbReference>